<dbReference type="Pfam" id="PF19136">
    <property type="entry name" value="DUF5819"/>
    <property type="match status" value="1"/>
</dbReference>
<dbReference type="InterPro" id="IPR043857">
    <property type="entry name" value="DUF5819"/>
</dbReference>
<accession>A0A3T0DDQ6</accession>
<protein>
    <submittedName>
        <fullName evidence="1">Uncharacterized protein</fullName>
    </submittedName>
</protein>
<evidence type="ECO:0000313" key="2">
    <source>
        <dbReference type="Proteomes" id="UP000283000"/>
    </source>
</evidence>
<sequence>MESKIVSTALGIAAIGAIGAHIAATTLQNTPDSYNLDMRPYVGGWSVPGWRFFAPNPGNQNVHLLVRTRDAEGTLVSDWKDVTPPVHHSVFNVLINPRSRGPKALFDAMQQLTVMRDNYAGLDWIFKSLPYELVADTCRGLIKDSVGPRFQYLLMNYVPSAPESERMQPILVSQWLAINTEGAAG</sequence>
<proteinExistence type="predicted"/>
<reference evidence="1 2" key="1">
    <citation type="submission" date="2017-12" db="EMBL/GenBank/DDBJ databases">
        <authorList>
            <person name="Levesque S."/>
        </authorList>
    </citation>
    <scope>NUCLEOTIDE SEQUENCE [LARGE SCALE GENOMIC DNA]</scope>
    <source>
        <strain evidence="1 2">SMQ-1417</strain>
    </source>
</reference>
<dbReference type="EMBL" id="CP025330">
    <property type="protein sequence ID" value="AZT93381.1"/>
    <property type="molecule type" value="Genomic_DNA"/>
</dbReference>
<gene>
    <name evidence="1" type="ORF">CXR23_09675</name>
</gene>
<reference evidence="1 2" key="2">
    <citation type="submission" date="2019-01" db="EMBL/GenBank/DDBJ databases">
        <title>Comparative genomic analysis of Brevibacterium aurantiacum sheds light on its evolution and its adaptation to smear-ripened cheeses.</title>
        <authorList>
            <person name="Moineau S."/>
        </authorList>
    </citation>
    <scope>NUCLEOTIDE SEQUENCE [LARGE SCALE GENOMIC DNA]</scope>
    <source>
        <strain evidence="1 2">SMQ-1417</strain>
    </source>
</reference>
<name>A0A3T0DDQ6_BREAU</name>
<organism evidence="1 2">
    <name type="scientific">Brevibacterium aurantiacum</name>
    <dbReference type="NCBI Taxonomy" id="273384"/>
    <lineage>
        <taxon>Bacteria</taxon>
        <taxon>Bacillati</taxon>
        <taxon>Actinomycetota</taxon>
        <taxon>Actinomycetes</taxon>
        <taxon>Micrococcales</taxon>
        <taxon>Brevibacteriaceae</taxon>
        <taxon>Brevibacterium</taxon>
    </lineage>
</organism>
<dbReference type="Proteomes" id="UP000283000">
    <property type="component" value="Chromosome"/>
</dbReference>
<dbReference type="GeneID" id="60906166"/>
<dbReference type="AlphaFoldDB" id="A0A3T0DDQ6"/>
<evidence type="ECO:0000313" key="1">
    <source>
        <dbReference type="EMBL" id="AZT93381.1"/>
    </source>
</evidence>
<dbReference type="RefSeq" id="WP_114385254.1">
    <property type="nucleotide sequence ID" value="NZ_CP025330.1"/>
</dbReference>